<feature type="non-terminal residue" evidence="2">
    <location>
        <position position="1"/>
    </location>
</feature>
<organism evidence="2 3">
    <name type="scientific">Desmophyllum pertusum</name>
    <dbReference type="NCBI Taxonomy" id="174260"/>
    <lineage>
        <taxon>Eukaryota</taxon>
        <taxon>Metazoa</taxon>
        <taxon>Cnidaria</taxon>
        <taxon>Anthozoa</taxon>
        <taxon>Hexacorallia</taxon>
        <taxon>Scleractinia</taxon>
        <taxon>Caryophylliina</taxon>
        <taxon>Caryophylliidae</taxon>
        <taxon>Desmophyllum</taxon>
    </lineage>
</organism>
<accession>A0A9W9YWT7</accession>
<dbReference type="AlphaFoldDB" id="A0A9W9YWT7"/>
<comment type="caution">
    <text evidence="2">The sequence shown here is derived from an EMBL/GenBank/DDBJ whole genome shotgun (WGS) entry which is preliminary data.</text>
</comment>
<protein>
    <submittedName>
        <fullName evidence="2">Uncharacterized protein</fullName>
    </submittedName>
</protein>
<reference evidence="2" key="1">
    <citation type="submission" date="2023-01" db="EMBL/GenBank/DDBJ databases">
        <title>Genome assembly of the deep-sea coral Lophelia pertusa.</title>
        <authorList>
            <person name="Herrera S."/>
            <person name="Cordes E."/>
        </authorList>
    </citation>
    <scope>NUCLEOTIDE SEQUENCE</scope>
    <source>
        <strain evidence="2">USNM1676648</strain>
        <tissue evidence="2">Polyp</tissue>
    </source>
</reference>
<keyword evidence="1" id="KW-0812">Transmembrane</keyword>
<feature type="transmembrane region" description="Helical" evidence="1">
    <location>
        <begin position="7"/>
        <end position="24"/>
    </location>
</feature>
<sequence>AMPKQKSNAASAVGGAAVGIGIFFSPVGWAAFGAAAITGICAIAIAKIQQHEETEERKRKRRNR</sequence>
<evidence type="ECO:0000256" key="1">
    <source>
        <dbReference type="SAM" id="Phobius"/>
    </source>
</evidence>
<evidence type="ECO:0000313" key="2">
    <source>
        <dbReference type="EMBL" id="KAJ7369488.1"/>
    </source>
</evidence>
<evidence type="ECO:0000313" key="3">
    <source>
        <dbReference type="Proteomes" id="UP001163046"/>
    </source>
</evidence>
<feature type="transmembrane region" description="Helical" evidence="1">
    <location>
        <begin position="30"/>
        <end position="48"/>
    </location>
</feature>
<proteinExistence type="predicted"/>
<keyword evidence="3" id="KW-1185">Reference proteome</keyword>
<name>A0A9W9YWT7_9CNID</name>
<gene>
    <name evidence="2" type="ORF">OS493_038652</name>
</gene>
<keyword evidence="1" id="KW-1133">Transmembrane helix</keyword>
<dbReference type="EMBL" id="MU826935">
    <property type="protein sequence ID" value="KAJ7369488.1"/>
    <property type="molecule type" value="Genomic_DNA"/>
</dbReference>
<keyword evidence="1" id="KW-0472">Membrane</keyword>
<dbReference type="Proteomes" id="UP001163046">
    <property type="component" value="Unassembled WGS sequence"/>
</dbReference>